<keyword evidence="6" id="KW-0503">Monooxygenase</keyword>
<feature type="region of interest" description="Disordered" evidence="3">
    <location>
        <begin position="331"/>
        <end position="357"/>
    </location>
</feature>
<feature type="compositionally biased region" description="Polar residues" evidence="3">
    <location>
        <begin position="161"/>
        <end position="171"/>
    </location>
</feature>
<dbReference type="PROSITE" id="PS00497">
    <property type="entry name" value="TYROSINASE_1"/>
    <property type="match status" value="1"/>
</dbReference>
<feature type="region of interest" description="Disordered" evidence="3">
    <location>
        <begin position="629"/>
        <end position="667"/>
    </location>
</feature>
<dbReference type="Gene3D" id="1.10.1280.10">
    <property type="entry name" value="Di-copper center containing domain from catechol oxidase"/>
    <property type="match status" value="1"/>
</dbReference>
<evidence type="ECO:0000313" key="7">
    <source>
        <dbReference type="Proteomes" id="UP000699042"/>
    </source>
</evidence>
<dbReference type="GO" id="GO:0004497">
    <property type="term" value="F:monooxygenase activity"/>
    <property type="evidence" value="ECO:0007669"/>
    <property type="project" value="UniProtKB-KW"/>
</dbReference>
<dbReference type="PRINTS" id="PR00092">
    <property type="entry name" value="TYROSINASE"/>
</dbReference>
<reference evidence="6" key="1">
    <citation type="submission" date="2021-05" db="EMBL/GenBank/DDBJ databases">
        <title>Comparative genomics of three Colletotrichum scovillei strains and genetic complementation revealed genes involved fungal growth and virulence on chili pepper.</title>
        <authorList>
            <person name="Hsieh D.-K."/>
            <person name="Chuang S.-C."/>
            <person name="Chen C.-Y."/>
            <person name="Chao Y.-T."/>
            <person name="Lu M.-Y.J."/>
            <person name="Lee M.-H."/>
            <person name="Shih M.-C."/>
        </authorList>
    </citation>
    <scope>NUCLEOTIDE SEQUENCE</scope>
    <source>
        <strain evidence="6">Coll-153</strain>
    </source>
</reference>
<sequence>MHLKNFTSFTSIKEIVRCKRVKQKAKRNEKNQKRSKSRKNKRTKEKRLEPKSQHEAQHQFLDEDLEEQVPDPYLAWNLANIAPETFAQPLPWRRPSHLDDAFHVNSAAPYHPGFETPPSSHPSPNPTRSSTLNSILSSSGTSLSSATSKIKFFFHRRHSDTGLSRSSPLSRQSEKRNSVPGLSSNFSRHITEESRQDIVPPQAEGQIAKSIAPKQEQIMAQQSIDLKAARESLKAWERTSEAFRTTYESNVRPRLLKILEENDPVGDYTVTVHNDTKRMTRVVVVTTPTEIPADSRGKIQSHIEACFADSAELQVAVEFIKGNVKRTAGTFASSQDADKQSKGPRNSGRHNERMLGDSVSFEDSDSAATLGPAISLGGYDGWVVNWHLFHGIANWEHLHDPSKVPLHRLVHPACMDCRENETPFRIGELQAYSGRMYRTTRQSRSLERFVAGTPGECKQNMQVVTDWAFCKAYQDEAQNYLRYAPPGIEVEDLSEAIKGVFEQNPQWQIIQTTGRSSGFRYAVVCETPADVRQYPNMPTREWYLQNLDGVLTSEEWNSEGPGVCGDSGAAVVHDETGKLLGQIWGRNVYDDDRQTPRITYFTHLWDIFDDIKERYPNLEGPFLIPRPECHPSNNTDLVDGAPGPSRMEADEKTLNPSRPRSRACSSTGGADGVVESFSQSTLAQSQLAIMKGLTKSAGYLALLAALVSKTIALPVQDAPLRIEWRSLSSAAKADYISAVKCLDGLPSKIGLKTSRYNDFPYVHAQLNNEIHFVAQFLPWHRYFVHIYETALRDECKYTGPMTYWDWTLDSEDMSKSPVFSNDTTTGFGGNGLNGGWVPPTRPNPLTMCVTDGAFANLTVSYYTTTALSHCLNRGFNDGIGVNAGPYEGGLYSPEKISGIIETSSNFSTFATALENGPHGAIHSAVGGDLFPSTSPNDPLFFLHHVQIDRLWWLWQQADLTSRTLDFSGRRNLPSGEADTRPASLNDTLPTLGLAADIPIQQVMSTTTDLLYYKY</sequence>
<evidence type="ECO:0000259" key="5">
    <source>
        <dbReference type="PROSITE" id="PS00498"/>
    </source>
</evidence>
<dbReference type="GO" id="GO:0046872">
    <property type="term" value="F:metal ion binding"/>
    <property type="evidence" value="ECO:0007669"/>
    <property type="project" value="UniProtKB-KW"/>
</dbReference>
<dbReference type="InterPro" id="IPR002227">
    <property type="entry name" value="Tyrosinase_Cu-bd"/>
</dbReference>
<feature type="region of interest" description="Disordered" evidence="3">
    <location>
        <begin position="160"/>
        <end position="185"/>
    </location>
</feature>
<dbReference type="PANTHER" id="PTHR11474:SF126">
    <property type="entry name" value="TYROSINASE-LIKE PROTEIN TYR-1-RELATED"/>
    <property type="match status" value="1"/>
</dbReference>
<feature type="compositionally biased region" description="Low complexity" evidence="3">
    <location>
        <begin position="126"/>
        <end position="140"/>
    </location>
</feature>
<feature type="compositionally biased region" description="Basic residues" evidence="3">
    <location>
        <begin position="33"/>
        <end position="45"/>
    </location>
</feature>
<dbReference type="Pfam" id="PF00264">
    <property type="entry name" value="Tyrosinase"/>
    <property type="match status" value="1"/>
</dbReference>
<keyword evidence="7" id="KW-1185">Reference proteome</keyword>
<evidence type="ECO:0000256" key="1">
    <source>
        <dbReference type="ARBA" id="ARBA00022723"/>
    </source>
</evidence>
<dbReference type="AlphaFoldDB" id="A0A9P7U9U6"/>
<dbReference type="PANTHER" id="PTHR11474">
    <property type="entry name" value="TYROSINASE FAMILY MEMBER"/>
    <property type="match status" value="1"/>
</dbReference>
<evidence type="ECO:0000256" key="2">
    <source>
        <dbReference type="ARBA" id="ARBA00023008"/>
    </source>
</evidence>
<dbReference type="InterPro" id="IPR008922">
    <property type="entry name" value="Di-copper_centre_dom_sf"/>
</dbReference>
<evidence type="ECO:0000313" key="6">
    <source>
        <dbReference type="EMBL" id="KAG7046613.1"/>
    </source>
</evidence>
<proteinExistence type="predicted"/>
<keyword evidence="1" id="KW-0479">Metal-binding</keyword>
<dbReference type="InterPro" id="IPR050316">
    <property type="entry name" value="Tyrosinase/Hemocyanin"/>
</dbReference>
<keyword evidence="6" id="KW-0560">Oxidoreductase</keyword>
<dbReference type="PROSITE" id="PS00498">
    <property type="entry name" value="TYROSINASE_2"/>
    <property type="match status" value="1"/>
</dbReference>
<feature type="domain" description="Tyrosinase copper-binding" evidence="4">
    <location>
        <begin position="771"/>
        <end position="788"/>
    </location>
</feature>
<feature type="compositionally biased region" description="Polar residues" evidence="3">
    <location>
        <begin position="654"/>
        <end position="667"/>
    </location>
</feature>
<protein>
    <submittedName>
        <fullName evidence="6">Monooxygenase</fullName>
    </submittedName>
</protein>
<comment type="caution">
    <text evidence="6">The sequence shown here is derived from an EMBL/GenBank/DDBJ whole genome shotgun (WGS) entry which is preliminary data.</text>
</comment>
<keyword evidence="2" id="KW-0186">Copper</keyword>
<organism evidence="6 7">
    <name type="scientific">Colletotrichum scovillei</name>
    <dbReference type="NCBI Taxonomy" id="1209932"/>
    <lineage>
        <taxon>Eukaryota</taxon>
        <taxon>Fungi</taxon>
        <taxon>Dikarya</taxon>
        <taxon>Ascomycota</taxon>
        <taxon>Pezizomycotina</taxon>
        <taxon>Sordariomycetes</taxon>
        <taxon>Hypocreomycetidae</taxon>
        <taxon>Glomerellales</taxon>
        <taxon>Glomerellaceae</taxon>
        <taxon>Colletotrichum</taxon>
        <taxon>Colletotrichum acutatum species complex</taxon>
    </lineage>
</organism>
<accession>A0A9P7U9U6</accession>
<dbReference type="SUPFAM" id="SSF48056">
    <property type="entry name" value="Di-copper centre-containing domain"/>
    <property type="match status" value="1"/>
</dbReference>
<dbReference type="EMBL" id="JAESDN010000008">
    <property type="protein sequence ID" value="KAG7046613.1"/>
    <property type="molecule type" value="Genomic_DNA"/>
</dbReference>
<name>A0A9P7U9U6_9PEZI</name>
<feature type="region of interest" description="Disordered" evidence="3">
    <location>
        <begin position="20"/>
        <end position="61"/>
    </location>
</feature>
<evidence type="ECO:0000259" key="4">
    <source>
        <dbReference type="PROSITE" id="PS00497"/>
    </source>
</evidence>
<feature type="domain" description="Tyrosinase copper-binding" evidence="5">
    <location>
        <begin position="937"/>
        <end position="948"/>
    </location>
</feature>
<dbReference type="Proteomes" id="UP000699042">
    <property type="component" value="Unassembled WGS sequence"/>
</dbReference>
<feature type="region of interest" description="Disordered" evidence="3">
    <location>
        <begin position="108"/>
        <end position="140"/>
    </location>
</feature>
<gene>
    <name evidence="6" type="ORF">JMJ77_014840</name>
</gene>
<evidence type="ECO:0000256" key="3">
    <source>
        <dbReference type="SAM" id="MobiDB-lite"/>
    </source>
</evidence>
<feature type="compositionally biased region" description="Basic and acidic residues" evidence="3">
    <location>
        <begin position="46"/>
        <end position="61"/>
    </location>
</feature>